<accession>A0A1G6UYE3</accession>
<keyword evidence="2" id="KW-0378">Hydrolase</keyword>
<gene>
    <name evidence="4" type="ORF">SAMN04489866_103174</name>
</gene>
<dbReference type="RefSeq" id="WP_091791432.1">
    <property type="nucleotide sequence ID" value="NZ_FNAF01000003.1"/>
</dbReference>
<keyword evidence="4" id="KW-0413">Isomerase</keyword>
<keyword evidence="5" id="KW-1185">Reference proteome</keyword>
<dbReference type="PANTHER" id="PTHR43046:SF14">
    <property type="entry name" value="MUTT_NUDIX FAMILY PROTEIN"/>
    <property type="match status" value="1"/>
</dbReference>
<dbReference type="EMBL" id="FNAF01000003">
    <property type="protein sequence ID" value="SDD46273.1"/>
    <property type="molecule type" value="Genomic_DNA"/>
</dbReference>
<dbReference type="Pfam" id="PF00293">
    <property type="entry name" value="NUDIX"/>
    <property type="match status" value="1"/>
</dbReference>
<dbReference type="GO" id="GO:0016787">
    <property type="term" value="F:hydrolase activity"/>
    <property type="evidence" value="ECO:0007669"/>
    <property type="project" value="UniProtKB-KW"/>
</dbReference>
<organism evidence="4 5">
    <name type="scientific">Peptococcus niger</name>
    <dbReference type="NCBI Taxonomy" id="2741"/>
    <lineage>
        <taxon>Bacteria</taxon>
        <taxon>Bacillati</taxon>
        <taxon>Bacillota</taxon>
        <taxon>Clostridia</taxon>
        <taxon>Eubacteriales</taxon>
        <taxon>Peptococcaceae</taxon>
        <taxon>Peptococcus</taxon>
    </lineage>
</organism>
<evidence type="ECO:0000313" key="5">
    <source>
        <dbReference type="Proteomes" id="UP000198995"/>
    </source>
</evidence>
<dbReference type="Proteomes" id="UP000198995">
    <property type="component" value="Unassembled WGS sequence"/>
</dbReference>
<name>A0A1G6UYE3_PEPNI</name>
<reference evidence="4 5" key="1">
    <citation type="submission" date="2016-10" db="EMBL/GenBank/DDBJ databases">
        <authorList>
            <person name="de Groot N.N."/>
        </authorList>
    </citation>
    <scope>NUCLEOTIDE SEQUENCE [LARGE SCALE GENOMIC DNA]</scope>
    <source>
        <strain evidence="4 5">DSM 20475</strain>
    </source>
</reference>
<proteinExistence type="predicted"/>
<dbReference type="CDD" id="cd04693">
    <property type="entry name" value="NUDIX_Hydrolase"/>
    <property type="match status" value="1"/>
</dbReference>
<dbReference type="OrthoDB" id="9810648at2"/>
<dbReference type="InterPro" id="IPR000086">
    <property type="entry name" value="NUDIX_hydrolase_dom"/>
</dbReference>
<evidence type="ECO:0000256" key="1">
    <source>
        <dbReference type="ARBA" id="ARBA00001946"/>
    </source>
</evidence>
<dbReference type="Gene3D" id="3.90.79.10">
    <property type="entry name" value="Nucleoside Triphosphate Pyrophosphohydrolase"/>
    <property type="match status" value="1"/>
</dbReference>
<dbReference type="InterPro" id="IPR020084">
    <property type="entry name" value="NUDIX_hydrolase_CS"/>
</dbReference>
<dbReference type="GO" id="GO:0016853">
    <property type="term" value="F:isomerase activity"/>
    <property type="evidence" value="ECO:0007669"/>
    <property type="project" value="UniProtKB-KW"/>
</dbReference>
<evidence type="ECO:0000259" key="3">
    <source>
        <dbReference type="PROSITE" id="PS51462"/>
    </source>
</evidence>
<dbReference type="PROSITE" id="PS51462">
    <property type="entry name" value="NUDIX"/>
    <property type="match status" value="1"/>
</dbReference>
<protein>
    <submittedName>
        <fullName evidence="4">Isopentenyldiphosphate isomerase</fullName>
    </submittedName>
</protein>
<dbReference type="InterPro" id="IPR015797">
    <property type="entry name" value="NUDIX_hydrolase-like_dom_sf"/>
</dbReference>
<evidence type="ECO:0000313" key="4">
    <source>
        <dbReference type="EMBL" id="SDD46273.1"/>
    </source>
</evidence>
<dbReference type="SUPFAM" id="SSF55811">
    <property type="entry name" value="Nudix"/>
    <property type="match status" value="1"/>
</dbReference>
<dbReference type="PROSITE" id="PS00893">
    <property type="entry name" value="NUDIX_BOX"/>
    <property type="match status" value="1"/>
</dbReference>
<dbReference type="STRING" id="2741.SAMN04489866_103174"/>
<dbReference type="PANTHER" id="PTHR43046">
    <property type="entry name" value="GDP-MANNOSE MANNOSYL HYDROLASE"/>
    <property type="match status" value="1"/>
</dbReference>
<dbReference type="AlphaFoldDB" id="A0A1G6UYE3"/>
<comment type="cofactor">
    <cofactor evidence="1">
        <name>Mg(2+)</name>
        <dbReference type="ChEBI" id="CHEBI:18420"/>
    </cofactor>
</comment>
<evidence type="ECO:0000256" key="2">
    <source>
        <dbReference type="ARBA" id="ARBA00022801"/>
    </source>
</evidence>
<sequence>MELWELLDAAGSPTGELHRRGDALPQGRYHAIIGVWTLHRQLKRVLITRRAPEKIICPNRWENTGGSVIAGETAPQAAARELREETGLHSTPGDLIQVATIQNGQVFANCFINYTAQPPDSIVLQAEETVDYRWVSLAEIDAIIAAGHFAEPEIIQYRTCRPFLAQALQDL</sequence>
<feature type="domain" description="Nudix hydrolase" evidence="3">
    <location>
        <begin position="28"/>
        <end position="157"/>
    </location>
</feature>